<organism evidence="2 3">
    <name type="scientific">Anaerostipes amylophilus</name>
    <dbReference type="NCBI Taxonomy" id="2981779"/>
    <lineage>
        <taxon>Bacteria</taxon>
        <taxon>Bacillati</taxon>
        <taxon>Bacillota</taxon>
        <taxon>Clostridia</taxon>
        <taxon>Lachnospirales</taxon>
        <taxon>Lachnospiraceae</taxon>
        <taxon>Anaerostipes</taxon>
    </lineage>
</organism>
<dbReference type="Proteomes" id="UP001482154">
    <property type="component" value="Unassembled WGS sequence"/>
</dbReference>
<feature type="transmembrane region" description="Helical" evidence="1">
    <location>
        <begin position="76"/>
        <end position="96"/>
    </location>
</feature>
<feature type="transmembrane region" description="Helical" evidence="1">
    <location>
        <begin position="6"/>
        <end position="27"/>
    </location>
</feature>
<evidence type="ECO:0000256" key="1">
    <source>
        <dbReference type="SAM" id="Phobius"/>
    </source>
</evidence>
<reference evidence="2 3" key="1">
    <citation type="submission" date="2024-04" db="EMBL/GenBank/DDBJ databases">
        <title>Human intestinal bacterial collection.</title>
        <authorList>
            <person name="Pauvert C."/>
            <person name="Hitch T.C.A."/>
            <person name="Clavel T."/>
        </authorList>
    </citation>
    <scope>NUCLEOTIDE SEQUENCE [LARGE SCALE GENOMIC DNA]</scope>
    <source>
        <strain evidence="2 3">CLA-AA-H249</strain>
    </source>
</reference>
<gene>
    <name evidence="2" type="ORF">AAAU51_01500</name>
</gene>
<protein>
    <submittedName>
        <fullName evidence="2">Uncharacterized protein</fullName>
    </submittedName>
</protein>
<keyword evidence="1" id="KW-1133">Transmembrane helix</keyword>
<comment type="caution">
    <text evidence="2">The sequence shown here is derived from an EMBL/GenBank/DDBJ whole genome shotgun (WGS) entry which is preliminary data.</text>
</comment>
<keyword evidence="3" id="KW-1185">Reference proteome</keyword>
<evidence type="ECO:0000313" key="2">
    <source>
        <dbReference type="EMBL" id="MEQ2709853.1"/>
    </source>
</evidence>
<keyword evidence="1" id="KW-0472">Membrane</keyword>
<name>A0ABV1IRK7_9FIRM</name>
<accession>A0ABV1IRK7</accession>
<feature type="transmembrane region" description="Helical" evidence="1">
    <location>
        <begin position="39"/>
        <end position="70"/>
    </location>
</feature>
<evidence type="ECO:0000313" key="3">
    <source>
        <dbReference type="Proteomes" id="UP001482154"/>
    </source>
</evidence>
<dbReference type="EMBL" id="JBBNIN010000002">
    <property type="protein sequence ID" value="MEQ2709853.1"/>
    <property type="molecule type" value="Genomic_DNA"/>
</dbReference>
<proteinExistence type="predicted"/>
<keyword evidence="1" id="KW-0812">Transmembrane</keyword>
<dbReference type="RefSeq" id="WP_252196815.1">
    <property type="nucleotide sequence ID" value="NZ_JBBNIN010000002.1"/>
</dbReference>
<sequence>MIKKIYIYVISMILLNGLVGSISYMCFRKIRQRLEKKGLISMCITALRGAVLSFLMPIVIVLIYFIYYVYEEDYTMFALSPLVGWVFFVVGIIWTIGF</sequence>